<evidence type="ECO:0000256" key="3">
    <source>
        <dbReference type="ARBA" id="ARBA00023180"/>
    </source>
</evidence>
<dbReference type="AlphaFoldDB" id="A0A842IDI7"/>
<evidence type="ECO:0000256" key="2">
    <source>
        <dbReference type="ARBA" id="ARBA00022679"/>
    </source>
</evidence>
<dbReference type="InterPro" id="IPR007657">
    <property type="entry name" value="Glycosyltransferase_61"/>
</dbReference>
<evidence type="ECO:0000256" key="1">
    <source>
        <dbReference type="ARBA" id="ARBA00022676"/>
    </source>
</evidence>
<protein>
    <submittedName>
        <fullName evidence="5">Glycosyltransferase family 61 protein</fullName>
    </submittedName>
</protein>
<dbReference type="RefSeq" id="WP_185799246.1">
    <property type="nucleotide sequence ID" value="NZ_JACLQD010000009.1"/>
</dbReference>
<evidence type="ECO:0000313" key="6">
    <source>
        <dbReference type="Proteomes" id="UP000555411"/>
    </source>
</evidence>
<dbReference type="GO" id="GO:0016757">
    <property type="term" value="F:glycosyltransferase activity"/>
    <property type="evidence" value="ECO:0007669"/>
    <property type="project" value="UniProtKB-KW"/>
</dbReference>
<sequence length="421" mass="47419">MESGEQSEVEAILQKVEREPWRVQDSREKLNRALGRANQARLGDVFFDHYRRSNSGGKRLEETDALDWTRAAHVICPEVMQARPPPVCLTDDSPTALARPEYLSSKSKDFVVWEGTAGRYTFHYAYNTPWVMLESAAARPALRRISARGVDAINLKGGSEICKRKPPLVPRLVVAIDEFAGNNYCHWIMDTIPRLASMRQAGLDTAEYNYVFSRRLAPFQLRTLVLLGIKPHQCIQMDVNMQDEVVSIETDTVVSFSTVGMDFNHALNKGQPGLLEIVKDALSIPEVNRDTPKMIFVNRRGSRRLVPDEAASKLLERYQFAECFLEDFSFDEQVQMFRGADAVVASHGAGLTNILFCRPGTKVLEIFPQQYSTGAFAIAAHSNNLRYTCAVAERYGTHKGGHIRDNDHVLDGRVLDEWLSL</sequence>
<dbReference type="EMBL" id="JACLQD010000009">
    <property type="protein sequence ID" value="MBC2837631.1"/>
    <property type="molecule type" value="Genomic_DNA"/>
</dbReference>
<proteinExistence type="predicted"/>
<gene>
    <name evidence="5" type="ORF">H7F16_19110</name>
</gene>
<reference evidence="5 6" key="1">
    <citation type="journal article" date="2017" name="Int. J. Syst. Evol. Microbiol.">
        <title>Gemmobacter straminiformis sp. nov., isolated from an artificial fountain.</title>
        <authorList>
            <person name="Kang J.Y."/>
            <person name="Kim M.J."/>
            <person name="Chun J."/>
            <person name="Son K.P."/>
            <person name="Jahng K.Y."/>
        </authorList>
    </citation>
    <scope>NUCLEOTIDE SEQUENCE [LARGE SCALE GENOMIC DNA]</scope>
    <source>
        <strain evidence="5 6">CAM-8</strain>
    </source>
</reference>
<evidence type="ECO:0000313" key="5">
    <source>
        <dbReference type="EMBL" id="MBC2837631.1"/>
    </source>
</evidence>
<dbReference type="PANTHER" id="PTHR20961">
    <property type="entry name" value="GLYCOSYLTRANSFERASE"/>
    <property type="match status" value="1"/>
</dbReference>
<keyword evidence="6" id="KW-1185">Reference proteome</keyword>
<organism evidence="5 6">
    <name type="scientific">Paragemmobacter straminiformis</name>
    <dbReference type="NCBI Taxonomy" id="2045119"/>
    <lineage>
        <taxon>Bacteria</taxon>
        <taxon>Pseudomonadati</taxon>
        <taxon>Pseudomonadota</taxon>
        <taxon>Alphaproteobacteria</taxon>
        <taxon>Rhodobacterales</taxon>
        <taxon>Paracoccaceae</taxon>
        <taxon>Paragemmobacter</taxon>
    </lineage>
</organism>
<evidence type="ECO:0000259" key="4">
    <source>
        <dbReference type="Pfam" id="PF04577"/>
    </source>
</evidence>
<dbReference type="Proteomes" id="UP000555411">
    <property type="component" value="Unassembled WGS sequence"/>
</dbReference>
<accession>A0A842IDI7</accession>
<dbReference type="InterPro" id="IPR049625">
    <property type="entry name" value="Glyco_transf_61_cat"/>
</dbReference>
<dbReference type="Pfam" id="PF04577">
    <property type="entry name" value="Glyco_transf_61"/>
    <property type="match status" value="1"/>
</dbReference>
<name>A0A842IDI7_9RHOB</name>
<keyword evidence="2 5" id="KW-0808">Transferase</keyword>
<keyword evidence="1" id="KW-0328">Glycosyltransferase</keyword>
<keyword evidence="3" id="KW-0325">Glycoprotein</keyword>
<comment type="caution">
    <text evidence="5">The sequence shown here is derived from an EMBL/GenBank/DDBJ whole genome shotgun (WGS) entry which is preliminary data.</text>
</comment>
<feature type="domain" description="Glycosyltransferase 61 catalytic" evidence="4">
    <location>
        <begin position="184"/>
        <end position="364"/>
    </location>
</feature>